<evidence type="ECO:0000313" key="4">
    <source>
        <dbReference type="Proteomes" id="UP000245207"/>
    </source>
</evidence>
<dbReference type="InterPro" id="IPR044824">
    <property type="entry name" value="MAIN-like"/>
</dbReference>
<evidence type="ECO:0000259" key="2">
    <source>
        <dbReference type="Pfam" id="PF10536"/>
    </source>
</evidence>
<protein>
    <submittedName>
        <fullName evidence="3">Aminotransferase-like mobile domain-containing protein</fullName>
    </submittedName>
</protein>
<reference evidence="3 4" key="1">
    <citation type="journal article" date="2018" name="Mol. Plant">
        <title>The genome of Artemisia annua provides insight into the evolution of Asteraceae family and artemisinin biosynthesis.</title>
        <authorList>
            <person name="Shen Q."/>
            <person name="Zhang L."/>
            <person name="Liao Z."/>
            <person name="Wang S."/>
            <person name="Yan T."/>
            <person name="Shi P."/>
            <person name="Liu M."/>
            <person name="Fu X."/>
            <person name="Pan Q."/>
            <person name="Wang Y."/>
            <person name="Lv Z."/>
            <person name="Lu X."/>
            <person name="Zhang F."/>
            <person name="Jiang W."/>
            <person name="Ma Y."/>
            <person name="Chen M."/>
            <person name="Hao X."/>
            <person name="Li L."/>
            <person name="Tang Y."/>
            <person name="Lv G."/>
            <person name="Zhou Y."/>
            <person name="Sun X."/>
            <person name="Brodelius P.E."/>
            <person name="Rose J.K.C."/>
            <person name="Tang K."/>
        </authorList>
    </citation>
    <scope>NUCLEOTIDE SEQUENCE [LARGE SCALE GENOMIC DNA]</scope>
    <source>
        <strain evidence="4">cv. Huhao1</strain>
        <tissue evidence="3">Leaf</tissue>
    </source>
</reference>
<feature type="domain" description="Aminotransferase-like plant mobile" evidence="2">
    <location>
        <begin position="587"/>
        <end position="924"/>
    </location>
</feature>
<proteinExistence type="predicted"/>
<dbReference type="GO" id="GO:0008483">
    <property type="term" value="F:transaminase activity"/>
    <property type="evidence" value="ECO:0007669"/>
    <property type="project" value="UniProtKB-KW"/>
</dbReference>
<evidence type="ECO:0000256" key="1">
    <source>
        <dbReference type="SAM" id="MobiDB-lite"/>
    </source>
</evidence>
<feature type="region of interest" description="Disordered" evidence="1">
    <location>
        <begin position="451"/>
        <end position="476"/>
    </location>
</feature>
<organism evidence="3 4">
    <name type="scientific">Artemisia annua</name>
    <name type="common">Sweet wormwood</name>
    <dbReference type="NCBI Taxonomy" id="35608"/>
    <lineage>
        <taxon>Eukaryota</taxon>
        <taxon>Viridiplantae</taxon>
        <taxon>Streptophyta</taxon>
        <taxon>Embryophyta</taxon>
        <taxon>Tracheophyta</taxon>
        <taxon>Spermatophyta</taxon>
        <taxon>Magnoliopsida</taxon>
        <taxon>eudicotyledons</taxon>
        <taxon>Gunneridae</taxon>
        <taxon>Pentapetalae</taxon>
        <taxon>asterids</taxon>
        <taxon>campanulids</taxon>
        <taxon>Asterales</taxon>
        <taxon>Asteraceae</taxon>
        <taxon>Asteroideae</taxon>
        <taxon>Anthemideae</taxon>
        <taxon>Artemisiinae</taxon>
        <taxon>Artemisia</taxon>
    </lineage>
</organism>
<feature type="region of interest" description="Disordered" evidence="1">
    <location>
        <begin position="934"/>
        <end position="958"/>
    </location>
</feature>
<dbReference type="PANTHER" id="PTHR46033:SF67">
    <property type="entry name" value="AMINOTRANSFERASE-LIKE, PLANT MOBILE DOMAIN FAMILY PROTEIN"/>
    <property type="match status" value="1"/>
</dbReference>
<dbReference type="InterPro" id="IPR019557">
    <property type="entry name" value="AminoTfrase-like_pln_mobile"/>
</dbReference>
<dbReference type="STRING" id="35608.A0A2U1NNU3"/>
<dbReference type="Pfam" id="PF10536">
    <property type="entry name" value="PMD"/>
    <property type="match status" value="2"/>
</dbReference>
<accession>A0A2U1NNU3</accession>
<keyword evidence="3" id="KW-0808">Transferase</keyword>
<dbReference type="GO" id="GO:0010073">
    <property type="term" value="P:meristem maintenance"/>
    <property type="evidence" value="ECO:0007669"/>
    <property type="project" value="InterPro"/>
</dbReference>
<keyword evidence="3" id="KW-0032">Aminotransferase</keyword>
<feature type="compositionally biased region" description="Polar residues" evidence="1">
    <location>
        <begin position="458"/>
        <end position="472"/>
    </location>
</feature>
<sequence>MATPLENEDTIMEERSELMVSPKHTKPINPTRKLSPFLKPSSATLMDNNVKPFSLNPSFDPKTCSLNVSFNGFRIPQKGWKDWVNSMCLLHKSTWQKAGIYNAVLNSSYEIVKNDDLILGFAKKWCDETKTFVFEWGEVTVTLEDMMVVGGFSVLGHSVFSLVDIESDEAKEVLRRLDEAWDKLSRSPRNKVEQGNWMTMFKDSGSEIEHEAFLVLWLSRFVFPSTYTTVTKKVFAAAVCLGRGVKLALAPPVLASIYRDLRLLKDSLETDSHDDETNERFCHLRPNCSDSCGPRFAKWENKKSRAENIDSGFEDFCWRPHAENSNDKFGRWAVVGDCVDEELESWVRCLRVSELVGLDGKCIQQYLPHRVAMQFGMNQDVPGDVARVNGSHEIAWRFYTRPVKDVKVYIPSRVFEPYVTVRYLEWWNKSAGECSMQSPFGDNVTRNFGKIESRSKRSNVSPKHTKPLQPTYTHAPLLKPSAVNRKPCSFNHSSSPKTSTIMEERSELMVSPKHTKPTNPARKLAPFLKPSATSVDNVKPLNFNHSYDPKTCSLKVSFNGFRTLQKGWKDWVNSMCLLHKSTWQKAGIYNAVLNSSYEIIKNDDLILRFAKKWCDETNTFVFEWGEVTITLQDMMVVGGYSVLGQSAVNLADTETNESKAIIAKLNEAWVEMKRSSYSKAQQSGWMKMFKDSDSEIEHEAFLVLWLSRFVFPSSYSTVSTNVYAIAVCLSRGVKLALAPAVLASIYKDLRLLKNADQNDVIVWAPLQLLQVWIWERFKILSPNCGDSSGPRFARWEKKKISVENVNCGLEDFCWQPYAEDSNYKLGRWAVVSDCLDEELESWVRCLRVSELVGLDGKCIEQYLPHRVAMQFGMNQDVPGDVTRVNESPELAWKFYTRPVKDVEVYFPSPISNPYVTTRYLEWWNKSNGEGYLQSPIDGDETENFGKDEPTSEGSKDSVDVDTLGLELEARISKLEKLFAYLKAKKAGVTC</sequence>
<evidence type="ECO:0000313" key="3">
    <source>
        <dbReference type="EMBL" id="PWA75156.1"/>
    </source>
</evidence>
<dbReference type="Proteomes" id="UP000245207">
    <property type="component" value="Unassembled WGS sequence"/>
</dbReference>
<feature type="compositionally biased region" description="Basic and acidic residues" evidence="1">
    <location>
        <begin position="943"/>
        <end position="958"/>
    </location>
</feature>
<dbReference type="AlphaFoldDB" id="A0A2U1NNU3"/>
<feature type="domain" description="Aminotransferase-like plant mobile" evidence="2">
    <location>
        <begin position="99"/>
        <end position="428"/>
    </location>
</feature>
<keyword evidence="4" id="KW-1185">Reference proteome</keyword>
<dbReference type="EMBL" id="PKPP01002454">
    <property type="protein sequence ID" value="PWA75156.1"/>
    <property type="molecule type" value="Genomic_DNA"/>
</dbReference>
<gene>
    <name evidence="3" type="ORF">CTI12_AA245520</name>
</gene>
<name>A0A2U1NNU3_ARTAN</name>
<dbReference type="OrthoDB" id="1563010at2759"/>
<dbReference type="PANTHER" id="PTHR46033">
    <property type="entry name" value="PROTEIN MAIN-LIKE 2"/>
    <property type="match status" value="1"/>
</dbReference>
<comment type="caution">
    <text evidence="3">The sequence shown here is derived from an EMBL/GenBank/DDBJ whole genome shotgun (WGS) entry which is preliminary data.</text>
</comment>